<dbReference type="CDD" id="cd02440">
    <property type="entry name" value="AdoMet_MTases"/>
    <property type="match status" value="1"/>
</dbReference>
<dbReference type="GO" id="GO:0032259">
    <property type="term" value="P:methylation"/>
    <property type="evidence" value="ECO:0007669"/>
    <property type="project" value="UniProtKB-KW"/>
</dbReference>
<dbReference type="Pfam" id="PF13649">
    <property type="entry name" value="Methyltransf_25"/>
    <property type="match status" value="1"/>
</dbReference>
<proteinExistence type="predicted"/>
<dbReference type="Gene3D" id="3.40.50.150">
    <property type="entry name" value="Vaccinia Virus protein VP39"/>
    <property type="match status" value="1"/>
</dbReference>
<accession>A0ABT5X6C5</accession>
<keyword evidence="3" id="KW-0489">Methyltransferase</keyword>
<reference evidence="3 4" key="1">
    <citation type="submission" date="2023-03" db="EMBL/GenBank/DDBJ databases">
        <title>WGS of Methanotrichaceae archaeon Mx.</title>
        <authorList>
            <person name="Sorokin D.Y."/>
            <person name="Merkel A.Y."/>
        </authorList>
    </citation>
    <scope>NUCLEOTIDE SEQUENCE [LARGE SCALE GENOMIC DNA]</scope>
    <source>
        <strain evidence="3 4">Mx</strain>
    </source>
</reference>
<gene>
    <name evidence="3" type="ORF">P0O15_03475</name>
</gene>
<sequence>MADPYVHGYHPRESTRLQDQAATLVDLLHYDTSYPPGSLVLEAGCGVGAQTLPLAKNSPRATIIALEISRPSAAEARGRAEAAGLANVRVLQGDIFSLPFRKASFDHLFVCFVLEHLPRPVETLMILKEFIKPGGTITAIEGDHGSAYFYPDSPAARQAIGCQVTLQERAGGNAMIGRQLYPLLVRAGFAEVCVSPRMVYADGSRPAMADGFTRKTFTAMIEGVRDSALAAGLMEAAEFDSGVADLYRTAEEDGVFCYTFFKATGKKG</sequence>
<dbReference type="EMBL" id="JARFPK010000009">
    <property type="protein sequence ID" value="MDF0590234.1"/>
    <property type="molecule type" value="Genomic_DNA"/>
</dbReference>
<dbReference type="SUPFAM" id="SSF53335">
    <property type="entry name" value="S-adenosyl-L-methionine-dependent methyltransferases"/>
    <property type="match status" value="1"/>
</dbReference>
<organism evidence="3 4">
    <name type="scientific">Candidatus Methanocrinis natronophilus</name>
    <dbReference type="NCBI Taxonomy" id="3033396"/>
    <lineage>
        <taxon>Archaea</taxon>
        <taxon>Methanobacteriati</taxon>
        <taxon>Methanobacteriota</taxon>
        <taxon>Stenosarchaea group</taxon>
        <taxon>Methanomicrobia</taxon>
        <taxon>Methanotrichales</taxon>
        <taxon>Methanotrichaceae</taxon>
        <taxon>Methanocrinis</taxon>
    </lineage>
</organism>
<evidence type="ECO:0000259" key="2">
    <source>
        <dbReference type="Pfam" id="PF13649"/>
    </source>
</evidence>
<feature type="domain" description="Methyltransferase" evidence="2">
    <location>
        <begin position="40"/>
        <end position="135"/>
    </location>
</feature>
<dbReference type="PANTHER" id="PTHR43861">
    <property type="entry name" value="TRANS-ACONITATE 2-METHYLTRANSFERASE-RELATED"/>
    <property type="match status" value="1"/>
</dbReference>
<protein>
    <submittedName>
        <fullName evidence="3">Methyltransferase domain-containing protein</fullName>
    </submittedName>
</protein>
<evidence type="ECO:0000256" key="1">
    <source>
        <dbReference type="ARBA" id="ARBA00022679"/>
    </source>
</evidence>
<dbReference type="InterPro" id="IPR029063">
    <property type="entry name" value="SAM-dependent_MTases_sf"/>
</dbReference>
<name>A0ABT5X6C5_9EURY</name>
<evidence type="ECO:0000313" key="4">
    <source>
        <dbReference type="Proteomes" id="UP001220010"/>
    </source>
</evidence>
<keyword evidence="1" id="KW-0808">Transferase</keyword>
<comment type="caution">
    <text evidence="3">The sequence shown here is derived from an EMBL/GenBank/DDBJ whole genome shotgun (WGS) entry which is preliminary data.</text>
</comment>
<dbReference type="InterPro" id="IPR041698">
    <property type="entry name" value="Methyltransf_25"/>
</dbReference>
<dbReference type="Proteomes" id="UP001220010">
    <property type="component" value="Unassembled WGS sequence"/>
</dbReference>
<dbReference type="GO" id="GO:0008168">
    <property type="term" value="F:methyltransferase activity"/>
    <property type="evidence" value="ECO:0007669"/>
    <property type="project" value="UniProtKB-KW"/>
</dbReference>
<dbReference type="Gene3D" id="6.10.140.1580">
    <property type="match status" value="2"/>
</dbReference>
<dbReference type="RefSeq" id="WP_316965989.1">
    <property type="nucleotide sequence ID" value="NZ_JARFPK010000009.1"/>
</dbReference>
<keyword evidence="4" id="KW-1185">Reference proteome</keyword>
<evidence type="ECO:0000313" key="3">
    <source>
        <dbReference type="EMBL" id="MDF0590234.1"/>
    </source>
</evidence>